<dbReference type="PANTHER" id="PTHR38682">
    <property type="entry name" value="V-TYPE ATP SYNTHASE SUBUNIT C"/>
    <property type="match status" value="1"/>
</dbReference>
<evidence type="ECO:0000256" key="1">
    <source>
        <dbReference type="ARBA" id="ARBA00006709"/>
    </source>
</evidence>
<evidence type="ECO:0000313" key="4">
    <source>
        <dbReference type="EMBL" id="MBP1918455.1"/>
    </source>
</evidence>
<reference evidence="4 5" key="1">
    <citation type="submission" date="2021-03" db="EMBL/GenBank/DDBJ databases">
        <title>Genomic Encyclopedia of Type Strains, Phase IV (KMG-IV): sequencing the most valuable type-strain genomes for metagenomic binning, comparative biology and taxonomic classification.</title>
        <authorList>
            <person name="Goeker M."/>
        </authorList>
    </citation>
    <scope>NUCLEOTIDE SEQUENCE [LARGE SCALE GENOMIC DNA]</scope>
    <source>
        <strain evidence="4 5">DSM 6139</strain>
    </source>
</reference>
<evidence type="ECO:0000256" key="3">
    <source>
        <dbReference type="ARBA" id="ARBA00023065"/>
    </source>
</evidence>
<dbReference type="Proteomes" id="UP001519271">
    <property type="component" value="Unassembled WGS sequence"/>
</dbReference>
<organism evidence="4 5">
    <name type="scientific">Youngiibacter multivorans</name>
    <dbReference type="NCBI Taxonomy" id="937251"/>
    <lineage>
        <taxon>Bacteria</taxon>
        <taxon>Bacillati</taxon>
        <taxon>Bacillota</taxon>
        <taxon>Clostridia</taxon>
        <taxon>Eubacteriales</taxon>
        <taxon>Clostridiaceae</taxon>
        <taxon>Youngiibacter</taxon>
    </lineage>
</organism>
<dbReference type="InterPro" id="IPR044911">
    <property type="entry name" value="V-type_ATPase_csu/dsu_dom_3"/>
</dbReference>
<protein>
    <submittedName>
        <fullName evidence="4">V/A-type H+-transporting ATPase subunit C</fullName>
    </submittedName>
</protein>
<dbReference type="InterPro" id="IPR002843">
    <property type="entry name" value="ATPase_V0-cplx_csu/dsu"/>
</dbReference>
<dbReference type="Gene3D" id="1.10.132.50">
    <property type="entry name" value="ATP synthase (C/AC39) subunit, domain 3"/>
    <property type="match status" value="1"/>
</dbReference>
<keyword evidence="2" id="KW-0813">Transport</keyword>
<dbReference type="Pfam" id="PF01992">
    <property type="entry name" value="vATP-synt_AC39"/>
    <property type="match status" value="1"/>
</dbReference>
<dbReference type="InterPro" id="IPR050873">
    <property type="entry name" value="V-ATPase_V0D/AC39_subunit"/>
</dbReference>
<name>A0ABS4G278_9CLOT</name>
<evidence type="ECO:0000313" key="5">
    <source>
        <dbReference type="Proteomes" id="UP001519271"/>
    </source>
</evidence>
<sequence length="333" mass="38336">MNRMDFAQAVTRTRVLETRLLTKARIERMVDARDIDEALKILAETEYQSSMAGVTRGEDYERILSQELKRVYKLVGEMTTEKSVVEILSLKYDYHNLKVLVKETAMKADFKEMYVNLGGRDIQKIKAAYAAGDLRDVEPRLRDALIEASKDMEATGDPQRTDMILDRHYFAHLSAVADESGIPLFTDYVRTIIDFTNVKTLVRVKKLEKDIKFLEEAIIEGGTIPRGDILLSLSDSLETMMSKFKGYKISDELRKGLESYQKTMRLSEFERILDNYLMKLNLQSKSIVFGPEPVFSYLAAKEAEMKALRIIMVSKLNKISPESIRERLRELYV</sequence>
<dbReference type="SUPFAM" id="SSF103486">
    <property type="entry name" value="V-type ATP synthase subunit C"/>
    <property type="match status" value="1"/>
</dbReference>
<dbReference type="PANTHER" id="PTHR38682:SF1">
    <property type="entry name" value="V-TYPE ATP SYNTHASE SUBUNIT C"/>
    <property type="match status" value="1"/>
</dbReference>
<dbReference type="EMBL" id="JAGGKC010000005">
    <property type="protein sequence ID" value="MBP1918455.1"/>
    <property type="molecule type" value="Genomic_DNA"/>
</dbReference>
<comment type="caution">
    <text evidence="4">The sequence shown here is derived from an EMBL/GenBank/DDBJ whole genome shotgun (WGS) entry which is preliminary data.</text>
</comment>
<dbReference type="RefSeq" id="WP_209458683.1">
    <property type="nucleotide sequence ID" value="NZ_JAGGKC010000005.1"/>
</dbReference>
<dbReference type="InterPro" id="IPR036079">
    <property type="entry name" value="ATPase_csu/dsu_sf"/>
</dbReference>
<dbReference type="NCBIfam" id="NF002266">
    <property type="entry name" value="PRK01198.1-2"/>
    <property type="match status" value="1"/>
</dbReference>
<gene>
    <name evidence="4" type="ORF">J2Z34_000927</name>
</gene>
<dbReference type="InterPro" id="IPR035067">
    <property type="entry name" value="V-type_ATPase_csu/dsu"/>
</dbReference>
<evidence type="ECO:0000256" key="2">
    <source>
        <dbReference type="ARBA" id="ARBA00022448"/>
    </source>
</evidence>
<dbReference type="Gene3D" id="1.20.1690.10">
    <property type="entry name" value="V-type ATP synthase subunit C domain"/>
    <property type="match status" value="2"/>
</dbReference>
<keyword evidence="3" id="KW-0406">Ion transport</keyword>
<keyword evidence="5" id="KW-1185">Reference proteome</keyword>
<accession>A0ABS4G278</accession>
<proteinExistence type="inferred from homology"/>
<comment type="similarity">
    <text evidence="1">Belongs to the V-ATPase V0D/AC39 subunit family.</text>
</comment>